<reference evidence="2 3" key="1">
    <citation type="journal article" date="2018" name="Nat. Biotechnol.">
        <title>A standardized bacterial taxonomy based on genome phylogeny substantially revises the tree of life.</title>
        <authorList>
            <person name="Parks D.H."/>
            <person name="Chuvochina M."/>
            <person name="Waite D.W."/>
            <person name="Rinke C."/>
            <person name="Skarshewski A."/>
            <person name="Chaumeil P.A."/>
            <person name="Hugenholtz P."/>
        </authorList>
    </citation>
    <scope>NUCLEOTIDE SEQUENCE [LARGE SCALE GENOMIC DNA]</scope>
    <source>
        <strain evidence="2">UBA9049</strain>
    </source>
</reference>
<dbReference type="Proteomes" id="UP000261325">
    <property type="component" value="Unassembled WGS sequence"/>
</dbReference>
<keyword evidence="1" id="KW-1133">Transmembrane helix</keyword>
<feature type="transmembrane region" description="Helical" evidence="1">
    <location>
        <begin position="65"/>
        <end position="92"/>
    </location>
</feature>
<dbReference type="EMBL" id="DLYI01000145">
    <property type="protein sequence ID" value="HAC28365.1"/>
    <property type="molecule type" value="Genomic_DNA"/>
</dbReference>
<organism evidence="2 3">
    <name type="scientific">Marinobacter nauticus</name>
    <name type="common">Marinobacter hydrocarbonoclasticus</name>
    <name type="synonym">Marinobacter aquaeolei</name>
    <dbReference type="NCBI Taxonomy" id="2743"/>
    <lineage>
        <taxon>Bacteria</taxon>
        <taxon>Pseudomonadati</taxon>
        <taxon>Pseudomonadota</taxon>
        <taxon>Gammaproteobacteria</taxon>
        <taxon>Pseudomonadales</taxon>
        <taxon>Marinobacteraceae</taxon>
        <taxon>Marinobacter</taxon>
    </lineage>
</organism>
<evidence type="ECO:0000313" key="3">
    <source>
        <dbReference type="Proteomes" id="UP000261325"/>
    </source>
</evidence>
<evidence type="ECO:0000313" key="2">
    <source>
        <dbReference type="EMBL" id="HAC28365.1"/>
    </source>
</evidence>
<keyword evidence="1" id="KW-0812">Transmembrane</keyword>
<dbReference type="AlphaFoldDB" id="A0A3B8WNX4"/>
<accession>A0A3B8WNX4</accession>
<name>A0A3B8WNX4_MARNT</name>
<gene>
    <name evidence="2" type="ORF">DCF82_11210</name>
</gene>
<sequence>MGRIRKFLHDAGRLKPYYRFCSNVASGSGIVIGIGLWYFTLVPLLATSFEIDVAEAAQPGDPTAFFAVTMVLLLVVAMIICVQGVFLALVLLGRLRFADVMSVIWRLRYPRSWVNY</sequence>
<feature type="transmembrane region" description="Helical" evidence="1">
    <location>
        <begin position="20"/>
        <end position="45"/>
    </location>
</feature>
<proteinExistence type="predicted"/>
<comment type="caution">
    <text evidence="2">The sequence shown here is derived from an EMBL/GenBank/DDBJ whole genome shotgun (WGS) entry which is preliminary data.</text>
</comment>
<protein>
    <submittedName>
        <fullName evidence="2">Uncharacterized protein</fullName>
    </submittedName>
</protein>
<evidence type="ECO:0000256" key="1">
    <source>
        <dbReference type="SAM" id="Phobius"/>
    </source>
</evidence>
<keyword evidence="1" id="KW-0472">Membrane</keyword>